<name>A0A2I1IR00_9ACTO</name>
<organism evidence="1 2">
    <name type="scientific">Winkia neuii</name>
    <dbReference type="NCBI Taxonomy" id="33007"/>
    <lineage>
        <taxon>Bacteria</taxon>
        <taxon>Bacillati</taxon>
        <taxon>Actinomycetota</taxon>
        <taxon>Actinomycetes</taxon>
        <taxon>Actinomycetales</taxon>
        <taxon>Actinomycetaceae</taxon>
        <taxon>Winkia</taxon>
    </lineage>
</organism>
<dbReference type="AlphaFoldDB" id="A0A2I1IR00"/>
<comment type="caution">
    <text evidence="1">The sequence shown here is derived from an EMBL/GenBank/DDBJ whole genome shotgun (WGS) entry which is preliminary data.</text>
</comment>
<proteinExistence type="predicted"/>
<sequence length="71" mass="7901">MNMAAELTAHHQLTQVKQLLERGILTPREAITVCQRLDAPDAPLAALQRASFVDYLEGLSDVWIQPETLSD</sequence>
<evidence type="ECO:0000313" key="1">
    <source>
        <dbReference type="EMBL" id="PKY73552.1"/>
    </source>
</evidence>
<dbReference type="STRING" id="33007.HMPREF3198_00838"/>
<accession>A0A2I1IR00</accession>
<dbReference type="EMBL" id="PKKO01000001">
    <property type="protein sequence ID" value="PKY73552.1"/>
    <property type="molecule type" value="Genomic_DNA"/>
</dbReference>
<gene>
    <name evidence="1" type="ORF">CYJ19_01035</name>
</gene>
<dbReference type="Proteomes" id="UP000235122">
    <property type="component" value="Unassembled WGS sequence"/>
</dbReference>
<reference evidence="1 2" key="1">
    <citation type="submission" date="2017-12" db="EMBL/GenBank/DDBJ databases">
        <title>Phylogenetic diversity of female urinary microbiome.</title>
        <authorList>
            <person name="Thomas-White K."/>
            <person name="Wolfe A.J."/>
        </authorList>
    </citation>
    <scope>NUCLEOTIDE SEQUENCE [LARGE SCALE GENOMIC DNA]</scope>
    <source>
        <strain evidence="1 2">UMB0402</strain>
    </source>
</reference>
<keyword evidence="2" id="KW-1185">Reference proteome</keyword>
<evidence type="ECO:0000313" key="2">
    <source>
        <dbReference type="Proteomes" id="UP000235122"/>
    </source>
</evidence>
<protein>
    <submittedName>
        <fullName evidence="1">Dihydroorotase</fullName>
    </submittedName>
</protein>